<name>A0A0C9YYM1_9AGAM</name>
<sequence>MDCSTAGDYETSEYDHAYEWPGDNDISERATLTAWPLLRLIVLQSSILHRHLRVAVLDAYGEAQFGRDHAPVGSAVPRIRLKEMEVSKLHATAYWDKGRREWAVVDMGSKHGTFLRSGRQLDLEPIRLSPPRVASIPRPLSHLDRLIIGSTTFLCHIHEDRKPCVECMSNGEGDIPLFPVPKDNSHIAEKRSSESAGLEQRQTIVERRDPKKALTTLKRALLSRHHEPSESSLPTSTRPTATYVDRSARRRAMNPGSQYDSPGVQSPRGNSPGINKPTLELTQSSVPHATPSHVEAPRPPGPLPENNIGRQMLLKQGWTPGQALGSSSDEDGKNGSGLVVPLEVTPLPSRAGLGMPDKTGPPSQSFHRWREESKERRWESMKTTENGAG</sequence>
<proteinExistence type="predicted"/>
<evidence type="ECO:0000256" key="1">
    <source>
        <dbReference type="SAM" id="MobiDB-lite"/>
    </source>
</evidence>
<dbReference type="SUPFAM" id="SSF49879">
    <property type="entry name" value="SMAD/FHA domain"/>
    <property type="match status" value="1"/>
</dbReference>
<feature type="domain" description="FHA" evidence="2">
    <location>
        <begin position="63"/>
        <end position="120"/>
    </location>
</feature>
<feature type="compositionally biased region" description="Polar residues" evidence="1">
    <location>
        <begin position="230"/>
        <end position="240"/>
    </location>
</feature>
<evidence type="ECO:0000313" key="5">
    <source>
        <dbReference type="Proteomes" id="UP000054018"/>
    </source>
</evidence>
<dbReference type="PROSITE" id="PS50174">
    <property type="entry name" value="G_PATCH"/>
    <property type="match status" value="1"/>
</dbReference>
<dbReference type="AlphaFoldDB" id="A0A0C9YYM1"/>
<dbReference type="Gene3D" id="2.60.200.20">
    <property type="match status" value="1"/>
</dbReference>
<dbReference type="Proteomes" id="UP000054018">
    <property type="component" value="Unassembled WGS sequence"/>
</dbReference>
<dbReference type="PANTHER" id="PTHR23106">
    <property type="entry name" value="ANGIOGENIC FACTOR WITH G PATCH AND FHA DOMAINS 1"/>
    <property type="match status" value="1"/>
</dbReference>
<feature type="compositionally biased region" description="Basic and acidic residues" evidence="1">
    <location>
        <begin position="368"/>
        <end position="382"/>
    </location>
</feature>
<dbReference type="InterPro" id="IPR000253">
    <property type="entry name" value="FHA_dom"/>
</dbReference>
<protein>
    <recommendedName>
        <fullName evidence="6">Angiogenic factor with G patch and FHA domains 1</fullName>
    </recommendedName>
</protein>
<keyword evidence="5" id="KW-1185">Reference proteome</keyword>
<dbReference type="HOGENOM" id="CLU_056034_0_0_1"/>
<feature type="compositionally biased region" description="Basic and acidic residues" evidence="1">
    <location>
        <begin position="183"/>
        <end position="193"/>
    </location>
</feature>
<gene>
    <name evidence="4" type="ORF">PISMIDRAFT_419060</name>
</gene>
<dbReference type="OrthoDB" id="21470at2759"/>
<reference evidence="5" key="2">
    <citation type="submission" date="2015-01" db="EMBL/GenBank/DDBJ databases">
        <title>Evolutionary Origins and Diversification of the Mycorrhizal Mutualists.</title>
        <authorList>
            <consortium name="DOE Joint Genome Institute"/>
            <consortium name="Mycorrhizal Genomics Consortium"/>
            <person name="Kohler A."/>
            <person name="Kuo A."/>
            <person name="Nagy L.G."/>
            <person name="Floudas D."/>
            <person name="Copeland A."/>
            <person name="Barry K.W."/>
            <person name="Cichocki N."/>
            <person name="Veneault-Fourrey C."/>
            <person name="LaButti K."/>
            <person name="Lindquist E.A."/>
            <person name="Lipzen A."/>
            <person name="Lundell T."/>
            <person name="Morin E."/>
            <person name="Murat C."/>
            <person name="Riley R."/>
            <person name="Ohm R."/>
            <person name="Sun H."/>
            <person name="Tunlid A."/>
            <person name="Henrissat B."/>
            <person name="Grigoriev I.V."/>
            <person name="Hibbett D.S."/>
            <person name="Martin F."/>
        </authorList>
    </citation>
    <scope>NUCLEOTIDE SEQUENCE [LARGE SCALE GENOMIC DNA]</scope>
    <source>
        <strain evidence="5">441</strain>
    </source>
</reference>
<dbReference type="SMART" id="SM00443">
    <property type="entry name" value="G_patch"/>
    <property type="match status" value="1"/>
</dbReference>
<dbReference type="InterPro" id="IPR000467">
    <property type="entry name" value="G_patch_dom"/>
</dbReference>
<dbReference type="GO" id="GO:0003676">
    <property type="term" value="F:nucleic acid binding"/>
    <property type="evidence" value="ECO:0007669"/>
    <property type="project" value="InterPro"/>
</dbReference>
<dbReference type="EMBL" id="KN834031">
    <property type="protein sequence ID" value="KIK12973.1"/>
    <property type="molecule type" value="Genomic_DNA"/>
</dbReference>
<dbReference type="InterPro" id="IPR008984">
    <property type="entry name" value="SMAD_FHA_dom_sf"/>
</dbReference>
<dbReference type="STRING" id="765257.A0A0C9YYM1"/>
<accession>A0A0C9YYM1</accession>
<reference evidence="4 5" key="1">
    <citation type="submission" date="2014-04" db="EMBL/GenBank/DDBJ databases">
        <authorList>
            <consortium name="DOE Joint Genome Institute"/>
            <person name="Kuo A."/>
            <person name="Kohler A."/>
            <person name="Costa M.D."/>
            <person name="Nagy L.G."/>
            <person name="Floudas D."/>
            <person name="Copeland A."/>
            <person name="Barry K.W."/>
            <person name="Cichocki N."/>
            <person name="Veneault-Fourrey C."/>
            <person name="LaButti K."/>
            <person name="Lindquist E.A."/>
            <person name="Lipzen A."/>
            <person name="Lundell T."/>
            <person name="Morin E."/>
            <person name="Murat C."/>
            <person name="Sun H."/>
            <person name="Tunlid A."/>
            <person name="Henrissat B."/>
            <person name="Grigoriev I.V."/>
            <person name="Hibbett D.S."/>
            <person name="Martin F."/>
            <person name="Nordberg H.P."/>
            <person name="Cantor M.N."/>
            <person name="Hua S.X."/>
        </authorList>
    </citation>
    <scope>NUCLEOTIDE SEQUENCE [LARGE SCALE GENOMIC DNA]</scope>
    <source>
        <strain evidence="4 5">441</strain>
    </source>
</reference>
<feature type="region of interest" description="Disordered" evidence="1">
    <location>
        <begin position="178"/>
        <end position="389"/>
    </location>
</feature>
<evidence type="ECO:0008006" key="6">
    <source>
        <dbReference type="Google" id="ProtNLM"/>
    </source>
</evidence>
<dbReference type="PANTHER" id="PTHR23106:SF24">
    <property type="entry name" value="ANGIOGENIC FACTOR WITH G PATCH AND FHA DOMAINS 1"/>
    <property type="match status" value="1"/>
</dbReference>
<feature type="domain" description="G-patch" evidence="3">
    <location>
        <begin position="305"/>
        <end position="358"/>
    </location>
</feature>
<organism evidence="4 5">
    <name type="scientific">Pisolithus microcarpus 441</name>
    <dbReference type="NCBI Taxonomy" id="765257"/>
    <lineage>
        <taxon>Eukaryota</taxon>
        <taxon>Fungi</taxon>
        <taxon>Dikarya</taxon>
        <taxon>Basidiomycota</taxon>
        <taxon>Agaricomycotina</taxon>
        <taxon>Agaricomycetes</taxon>
        <taxon>Agaricomycetidae</taxon>
        <taxon>Boletales</taxon>
        <taxon>Sclerodermatineae</taxon>
        <taxon>Pisolithaceae</taxon>
        <taxon>Pisolithus</taxon>
    </lineage>
</organism>
<feature type="compositionally biased region" description="Polar residues" evidence="1">
    <location>
        <begin position="255"/>
        <end position="273"/>
    </location>
</feature>
<evidence type="ECO:0000259" key="2">
    <source>
        <dbReference type="PROSITE" id="PS50006"/>
    </source>
</evidence>
<dbReference type="Pfam" id="PF00498">
    <property type="entry name" value="FHA"/>
    <property type="match status" value="1"/>
</dbReference>
<dbReference type="PROSITE" id="PS50006">
    <property type="entry name" value="FHA_DOMAIN"/>
    <property type="match status" value="1"/>
</dbReference>
<evidence type="ECO:0000313" key="4">
    <source>
        <dbReference type="EMBL" id="KIK12973.1"/>
    </source>
</evidence>
<evidence type="ECO:0000259" key="3">
    <source>
        <dbReference type="PROSITE" id="PS50174"/>
    </source>
</evidence>
<dbReference type="InterPro" id="IPR053027">
    <property type="entry name" value="AGGF1"/>
</dbReference>
<dbReference type="Pfam" id="PF01585">
    <property type="entry name" value="G-patch"/>
    <property type="match status" value="1"/>
</dbReference>